<evidence type="ECO:0000256" key="6">
    <source>
        <dbReference type="ARBA" id="ARBA00023136"/>
    </source>
</evidence>
<dbReference type="GO" id="GO:0005789">
    <property type="term" value="C:endoplasmic reticulum membrane"/>
    <property type="evidence" value="ECO:0007669"/>
    <property type="project" value="TreeGrafter"/>
</dbReference>
<keyword evidence="4 7" id="KW-0812">Transmembrane</keyword>
<name>A0A1E3QJB6_9ASCO</name>
<feature type="transmembrane region" description="Helical" evidence="7">
    <location>
        <begin position="132"/>
        <end position="150"/>
    </location>
</feature>
<evidence type="ECO:0000256" key="5">
    <source>
        <dbReference type="ARBA" id="ARBA00022989"/>
    </source>
</evidence>
<evidence type="ECO:0000313" key="9">
    <source>
        <dbReference type="EMBL" id="ODQ77544.1"/>
    </source>
</evidence>
<evidence type="ECO:0000256" key="3">
    <source>
        <dbReference type="ARBA" id="ARBA00022597"/>
    </source>
</evidence>
<protein>
    <recommendedName>
        <fullName evidence="11">Sugar phosphate transporter domain-containing protein</fullName>
    </recommendedName>
</protein>
<dbReference type="OrthoDB" id="999962at2759"/>
<feature type="transmembrane region" description="Helical" evidence="7">
    <location>
        <begin position="162"/>
        <end position="186"/>
    </location>
</feature>
<gene>
    <name evidence="9" type="ORF">BABINDRAFT_41548</name>
</gene>
<feature type="signal peptide" evidence="8">
    <location>
        <begin position="1"/>
        <end position="19"/>
    </location>
</feature>
<evidence type="ECO:0008006" key="11">
    <source>
        <dbReference type="Google" id="ProtNLM"/>
    </source>
</evidence>
<keyword evidence="2" id="KW-0813">Transport</keyword>
<dbReference type="GeneID" id="30149881"/>
<reference evidence="10" key="1">
    <citation type="submission" date="2016-05" db="EMBL/GenBank/DDBJ databases">
        <title>Comparative genomics of biotechnologically important yeasts.</title>
        <authorList>
            <consortium name="DOE Joint Genome Institute"/>
            <person name="Riley R."/>
            <person name="Haridas S."/>
            <person name="Wolfe K.H."/>
            <person name="Lopes M.R."/>
            <person name="Hittinger C.T."/>
            <person name="Goker M."/>
            <person name="Salamov A."/>
            <person name="Wisecaver J."/>
            <person name="Long T.M."/>
            <person name="Aerts A.L."/>
            <person name="Barry K."/>
            <person name="Choi C."/>
            <person name="Clum A."/>
            <person name="Coughlan A.Y."/>
            <person name="Deshpande S."/>
            <person name="Douglass A.P."/>
            <person name="Hanson S.J."/>
            <person name="Klenk H.-P."/>
            <person name="Labutti K."/>
            <person name="Lapidus A."/>
            <person name="Lindquist E."/>
            <person name="Lipzen A."/>
            <person name="Meier-Kolthoff J.P."/>
            <person name="Ohm R.A."/>
            <person name="Otillar R.P."/>
            <person name="Pangilinan J."/>
            <person name="Peng Y."/>
            <person name="Rokas A."/>
            <person name="Rosa C.A."/>
            <person name="Scheuner C."/>
            <person name="Sibirny A.A."/>
            <person name="Slot J.C."/>
            <person name="Stielow J.B."/>
            <person name="Sun H."/>
            <person name="Kurtzman C.P."/>
            <person name="Blackwell M."/>
            <person name="Grigoriev I.V."/>
            <person name="Jeffries T.W."/>
        </authorList>
    </citation>
    <scope>NUCLEOTIDE SEQUENCE [LARGE SCALE GENOMIC DNA]</scope>
    <source>
        <strain evidence="10">NRRL Y-12698</strain>
    </source>
</reference>
<feature type="transmembrane region" description="Helical" evidence="7">
    <location>
        <begin position="99"/>
        <end position="120"/>
    </location>
</feature>
<dbReference type="AlphaFoldDB" id="A0A1E3QJB6"/>
<comment type="subcellular location">
    <subcellularLocation>
        <location evidence="1">Endomembrane system</location>
        <topology evidence="1">Multi-pass membrane protein</topology>
    </subcellularLocation>
</comment>
<feature type="transmembrane region" description="Helical" evidence="7">
    <location>
        <begin position="304"/>
        <end position="323"/>
    </location>
</feature>
<evidence type="ECO:0000256" key="2">
    <source>
        <dbReference type="ARBA" id="ARBA00022448"/>
    </source>
</evidence>
<sequence>MSLTQWLTILGLVFGGCCANVSALESLVKGKPNMGSILTFCQFGFIAVEGYIQHFSISHPKRLFIKPTHIPVYRWMCSVVLFFFVSILNNSVWQYDISVPFHIIFRSSATGITMIIGYMFGKRYTKKQILSTVMLTVGCIVVTLSNANTADPTGETVDKGDFYLGIIILALACVLMSLLGLHNEYLFRTYGNHWREGFFYSHFLSVPLALFILPTLHKEWKVIWDLSVEDIAVGNYFKLPFLDTKLNKNFGWLTFNCVTQYFCVRGVNMLAGSTTALTLNIVLMIRKFVSLLLSMYFFGNRLTFDGYVGSIMVLVGATMYSYASMKK</sequence>
<dbReference type="GO" id="GO:0000139">
    <property type="term" value="C:Golgi membrane"/>
    <property type="evidence" value="ECO:0007669"/>
    <property type="project" value="TreeGrafter"/>
</dbReference>
<keyword evidence="8" id="KW-0732">Signal</keyword>
<evidence type="ECO:0000256" key="8">
    <source>
        <dbReference type="SAM" id="SignalP"/>
    </source>
</evidence>
<dbReference type="PANTHER" id="PTHR10778">
    <property type="entry name" value="SOLUTE CARRIER FAMILY 35 MEMBER B"/>
    <property type="match status" value="1"/>
</dbReference>
<dbReference type="NCBIfam" id="TIGR00803">
    <property type="entry name" value="nst"/>
    <property type="match status" value="1"/>
</dbReference>
<dbReference type="EMBL" id="KV454440">
    <property type="protein sequence ID" value="ODQ77544.1"/>
    <property type="molecule type" value="Genomic_DNA"/>
</dbReference>
<dbReference type="GO" id="GO:0005462">
    <property type="term" value="F:UDP-N-acetylglucosamine transmembrane transporter activity"/>
    <property type="evidence" value="ECO:0007669"/>
    <property type="project" value="TreeGrafter"/>
</dbReference>
<dbReference type="InterPro" id="IPR013657">
    <property type="entry name" value="SCL35B1-4/HUT1"/>
</dbReference>
<dbReference type="Pfam" id="PF08449">
    <property type="entry name" value="UAA"/>
    <property type="match status" value="1"/>
</dbReference>
<feature type="transmembrane region" description="Helical" evidence="7">
    <location>
        <begin position="72"/>
        <end position="93"/>
    </location>
</feature>
<dbReference type="Proteomes" id="UP000094336">
    <property type="component" value="Unassembled WGS sequence"/>
</dbReference>
<keyword evidence="6 7" id="KW-0472">Membrane</keyword>
<dbReference type="PANTHER" id="PTHR10778:SF4">
    <property type="entry name" value="NUCLEOTIDE SUGAR TRANSPORTER SLC35B4"/>
    <property type="match status" value="1"/>
</dbReference>
<evidence type="ECO:0000256" key="7">
    <source>
        <dbReference type="SAM" id="Phobius"/>
    </source>
</evidence>
<evidence type="ECO:0000256" key="4">
    <source>
        <dbReference type="ARBA" id="ARBA00022692"/>
    </source>
</evidence>
<evidence type="ECO:0000256" key="1">
    <source>
        <dbReference type="ARBA" id="ARBA00004127"/>
    </source>
</evidence>
<keyword evidence="10" id="KW-1185">Reference proteome</keyword>
<proteinExistence type="predicted"/>
<evidence type="ECO:0000313" key="10">
    <source>
        <dbReference type="Proteomes" id="UP000094336"/>
    </source>
</evidence>
<keyword evidence="5 7" id="KW-1133">Transmembrane helix</keyword>
<feature type="chain" id="PRO_5009134307" description="Sugar phosphate transporter domain-containing protein" evidence="8">
    <location>
        <begin position="20"/>
        <end position="327"/>
    </location>
</feature>
<accession>A0A1E3QJB6</accession>
<dbReference type="RefSeq" id="XP_018982872.1">
    <property type="nucleotide sequence ID" value="XM_019132028.1"/>
</dbReference>
<dbReference type="GO" id="GO:0005464">
    <property type="term" value="F:UDP-xylose transmembrane transporter activity"/>
    <property type="evidence" value="ECO:0007669"/>
    <property type="project" value="TreeGrafter"/>
</dbReference>
<keyword evidence="3" id="KW-0762">Sugar transport</keyword>
<organism evidence="9 10">
    <name type="scientific">Babjeviella inositovora NRRL Y-12698</name>
    <dbReference type="NCBI Taxonomy" id="984486"/>
    <lineage>
        <taxon>Eukaryota</taxon>
        <taxon>Fungi</taxon>
        <taxon>Dikarya</taxon>
        <taxon>Ascomycota</taxon>
        <taxon>Saccharomycotina</taxon>
        <taxon>Pichiomycetes</taxon>
        <taxon>Serinales incertae sedis</taxon>
        <taxon>Babjeviella</taxon>
    </lineage>
</organism>